<feature type="domain" description="Gfo/Idh/MocA-like oxidoreductase N-terminal" evidence="1">
    <location>
        <begin position="3"/>
        <end position="117"/>
    </location>
</feature>
<dbReference type="InterPro" id="IPR036291">
    <property type="entry name" value="NAD(P)-bd_dom_sf"/>
</dbReference>
<dbReference type="Gene3D" id="3.30.360.10">
    <property type="entry name" value="Dihydrodipicolinate Reductase, domain 2"/>
    <property type="match status" value="1"/>
</dbReference>
<name>A0ABW4HWY1_9BACI</name>
<dbReference type="SUPFAM" id="SSF55347">
    <property type="entry name" value="Glyceraldehyde-3-phosphate dehydrogenase-like, C-terminal domain"/>
    <property type="match status" value="1"/>
</dbReference>
<dbReference type="SUPFAM" id="SSF51735">
    <property type="entry name" value="NAD(P)-binding Rossmann-fold domains"/>
    <property type="match status" value="1"/>
</dbReference>
<organism evidence="3 4">
    <name type="scientific">Oceanobacillus luteolus</name>
    <dbReference type="NCBI Taxonomy" id="1274358"/>
    <lineage>
        <taxon>Bacteria</taxon>
        <taxon>Bacillati</taxon>
        <taxon>Bacillota</taxon>
        <taxon>Bacilli</taxon>
        <taxon>Bacillales</taxon>
        <taxon>Bacillaceae</taxon>
        <taxon>Oceanobacillus</taxon>
    </lineage>
</organism>
<comment type="caution">
    <text evidence="3">The sequence shown here is derived from an EMBL/GenBank/DDBJ whole genome shotgun (WGS) entry which is preliminary data.</text>
</comment>
<dbReference type="RefSeq" id="WP_379599211.1">
    <property type="nucleotide sequence ID" value="NZ_JBHUDE010000162.1"/>
</dbReference>
<accession>A0ABW4HWY1</accession>
<feature type="domain" description="GFO/IDH/MocA-like oxidoreductase" evidence="2">
    <location>
        <begin position="125"/>
        <end position="227"/>
    </location>
</feature>
<dbReference type="InterPro" id="IPR055170">
    <property type="entry name" value="GFO_IDH_MocA-like_dom"/>
</dbReference>
<evidence type="ECO:0000259" key="1">
    <source>
        <dbReference type="Pfam" id="PF01408"/>
    </source>
</evidence>
<evidence type="ECO:0000313" key="4">
    <source>
        <dbReference type="Proteomes" id="UP001597221"/>
    </source>
</evidence>
<dbReference type="InterPro" id="IPR051450">
    <property type="entry name" value="Gfo/Idh/MocA_Oxidoreductases"/>
</dbReference>
<reference evidence="4" key="1">
    <citation type="journal article" date="2019" name="Int. J. Syst. Evol. Microbiol.">
        <title>The Global Catalogue of Microorganisms (GCM) 10K type strain sequencing project: providing services to taxonomists for standard genome sequencing and annotation.</title>
        <authorList>
            <consortium name="The Broad Institute Genomics Platform"/>
            <consortium name="The Broad Institute Genome Sequencing Center for Infectious Disease"/>
            <person name="Wu L."/>
            <person name="Ma J."/>
        </authorList>
    </citation>
    <scope>NUCLEOTIDE SEQUENCE [LARGE SCALE GENOMIC DNA]</scope>
    <source>
        <strain evidence="4">CGMCC 1.12376</strain>
    </source>
</reference>
<sequence length="328" mass="37359">MQRIGLAGFGFIGKTHLEAYRKIKDAEVTAICTSTAVGLEEVFDGTVLADYDALLEREDIDVIDICVPTFLHEEYVIKAARAKKHIICEKPLALTTEAVERIMEVVREEGVQLFVGHVLRFWPEYRLIKEYAESDKLADVEFIHAQRLGTLPTWSDWFQYPEKSGGALFDLHIHDIDFVYHLLGEVESVYAAGKQNKYGAWNQVMTTLTFKSGAKAFVEASHRMPSSFPFTAAIRVQSQQEVMDYKLIAGENMERISNRQFVYYADNVCTSLQVEEEEAFQTELSYFIDCLENNKENLVIPLDDVLYVIGLMQEIEKSLITGSEIKVL</sequence>
<keyword evidence="4" id="KW-1185">Reference proteome</keyword>
<dbReference type="EMBL" id="JBHUDE010000162">
    <property type="protein sequence ID" value="MFD1609756.1"/>
    <property type="molecule type" value="Genomic_DNA"/>
</dbReference>
<evidence type="ECO:0000313" key="3">
    <source>
        <dbReference type="EMBL" id="MFD1609756.1"/>
    </source>
</evidence>
<dbReference type="PANTHER" id="PTHR43377">
    <property type="entry name" value="BILIVERDIN REDUCTASE A"/>
    <property type="match status" value="1"/>
</dbReference>
<dbReference type="Proteomes" id="UP001597221">
    <property type="component" value="Unassembled WGS sequence"/>
</dbReference>
<dbReference type="PANTHER" id="PTHR43377:SF1">
    <property type="entry name" value="BILIVERDIN REDUCTASE A"/>
    <property type="match status" value="1"/>
</dbReference>
<protein>
    <submittedName>
        <fullName evidence="3">Gfo/Idh/MocA family protein</fullName>
    </submittedName>
</protein>
<dbReference type="Pfam" id="PF01408">
    <property type="entry name" value="GFO_IDH_MocA"/>
    <property type="match status" value="1"/>
</dbReference>
<dbReference type="Pfam" id="PF22725">
    <property type="entry name" value="GFO_IDH_MocA_C3"/>
    <property type="match status" value="1"/>
</dbReference>
<proteinExistence type="predicted"/>
<dbReference type="Gene3D" id="3.40.50.720">
    <property type="entry name" value="NAD(P)-binding Rossmann-like Domain"/>
    <property type="match status" value="1"/>
</dbReference>
<evidence type="ECO:0000259" key="2">
    <source>
        <dbReference type="Pfam" id="PF22725"/>
    </source>
</evidence>
<dbReference type="InterPro" id="IPR000683">
    <property type="entry name" value="Gfo/Idh/MocA-like_OxRdtase_N"/>
</dbReference>
<gene>
    <name evidence="3" type="ORF">ACFSBH_19240</name>
</gene>